<dbReference type="EMBL" id="CAJMWV010007913">
    <property type="protein sequence ID" value="CAE6532574.1"/>
    <property type="molecule type" value="Genomic_DNA"/>
</dbReference>
<gene>
    <name evidence="1" type="ORF">RDB_LOCUS159720</name>
</gene>
<dbReference type="AlphaFoldDB" id="A0A8H3DP52"/>
<sequence>MRLQKIASGHASEMMTSADLHCITKWSDGLRARFPLGTENIICGAYYDKTYRSCSTIFDSLGNMISREIYSSTDIWWAVWFYSTRYAIYYTEDDIPKWEGHDPVWIQKLSSQCSESQDAPLAPIRPIGMHNHEIRMYRDLPWRGDTFSMLLWKSSRNGETPVG</sequence>
<reference evidence="1" key="1">
    <citation type="submission" date="2021-01" db="EMBL/GenBank/DDBJ databases">
        <authorList>
            <person name="Kaushik A."/>
        </authorList>
    </citation>
    <scope>NUCLEOTIDE SEQUENCE</scope>
    <source>
        <strain evidence="1">AG3-1AP</strain>
    </source>
</reference>
<dbReference type="Proteomes" id="UP000663831">
    <property type="component" value="Unassembled WGS sequence"/>
</dbReference>
<evidence type="ECO:0000313" key="2">
    <source>
        <dbReference type="Proteomes" id="UP000663831"/>
    </source>
</evidence>
<comment type="caution">
    <text evidence="1">The sequence shown here is derived from an EMBL/GenBank/DDBJ whole genome shotgun (WGS) entry which is preliminary data.</text>
</comment>
<protein>
    <submittedName>
        <fullName evidence="1">Uncharacterized protein</fullName>
    </submittedName>
</protein>
<evidence type="ECO:0000313" key="1">
    <source>
        <dbReference type="EMBL" id="CAE6532574.1"/>
    </source>
</evidence>
<organism evidence="1 2">
    <name type="scientific">Rhizoctonia solani</name>
    <dbReference type="NCBI Taxonomy" id="456999"/>
    <lineage>
        <taxon>Eukaryota</taxon>
        <taxon>Fungi</taxon>
        <taxon>Dikarya</taxon>
        <taxon>Basidiomycota</taxon>
        <taxon>Agaricomycotina</taxon>
        <taxon>Agaricomycetes</taxon>
        <taxon>Cantharellales</taxon>
        <taxon>Ceratobasidiaceae</taxon>
        <taxon>Rhizoctonia</taxon>
    </lineage>
</organism>
<proteinExistence type="predicted"/>
<name>A0A8H3DP52_9AGAM</name>
<accession>A0A8H3DP52</accession>